<dbReference type="InterPro" id="IPR007691">
    <property type="entry name" value="LpxD"/>
</dbReference>
<comment type="subunit">
    <text evidence="7">Homotrimer.</text>
</comment>
<organism evidence="10 11">
    <name type="scientific">Thioclava nitratireducens</name>
    <dbReference type="NCBI Taxonomy" id="1915078"/>
    <lineage>
        <taxon>Bacteria</taxon>
        <taxon>Pseudomonadati</taxon>
        <taxon>Pseudomonadota</taxon>
        <taxon>Alphaproteobacteria</taxon>
        <taxon>Rhodobacterales</taxon>
        <taxon>Paracoccaceae</taxon>
        <taxon>Thioclava</taxon>
    </lineage>
</organism>
<evidence type="ECO:0000256" key="4">
    <source>
        <dbReference type="ARBA" id="ARBA00022737"/>
    </source>
</evidence>
<dbReference type="Proteomes" id="UP000185622">
    <property type="component" value="Chromosome"/>
</dbReference>
<dbReference type="EMBL" id="CP019437">
    <property type="protein sequence ID" value="AQS47946.1"/>
    <property type="molecule type" value="Genomic_DNA"/>
</dbReference>
<dbReference type="InterPro" id="IPR018357">
    <property type="entry name" value="Hexapep_transf_CS"/>
</dbReference>
<evidence type="ECO:0000256" key="5">
    <source>
        <dbReference type="ARBA" id="ARBA00023098"/>
    </source>
</evidence>
<dbReference type="CDD" id="cd03352">
    <property type="entry name" value="LbH_LpxD"/>
    <property type="match status" value="1"/>
</dbReference>
<keyword evidence="5 7" id="KW-0443">Lipid metabolism</keyword>
<dbReference type="NCBIfam" id="NF002060">
    <property type="entry name" value="PRK00892.1"/>
    <property type="match status" value="1"/>
</dbReference>
<proteinExistence type="inferred from homology"/>
<dbReference type="InterPro" id="IPR056729">
    <property type="entry name" value="GMPPB_C"/>
</dbReference>
<dbReference type="RefSeq" id="WP_075774622.1">
    <property type="nucleotide sequence ID" value="NZ_CP019437.1"/>
</dbReference>
<dbReference type="InterPro" id="IPR020573">
    <property type="entry name" value="UDP_GlcNAc_AcTrfase_non-rep"/>
</dbReference>
<dbReference type="Pfam" id="PF04613">
    <property type="entry name" value="LpxD"/>
    <property type="match status" value="1"/>
</dbReference>
<evidence type="ECO:0000313" key="11">
    <source>
        <dbReference type="Proteomes" id="UP000185622"/>
    </source>
</evidence>
<dbReference type="PANTHER" id="PTHR43378:SF2">
    <property type="entry name" value="UDP-3-O-ACYLGLUCOSAMINE N-ACYLTRANSFERASE 1, MITOCHONDRIAL-RELATED"/>
    <property type="match status" value="1"/>
</dbReference>
<evidence type="ECO:0000256" key="3">
    <source>
        <dbReference type="ARBA" id="ARBA00022679"/>
    </source>
</evidence>
<comment type="pathway">
    <text evidence="7">Bacterial outer membrane biogenesis; LPS lipid A biosynthesis.</text>
</comment>
<evidence type="ECO:0000256" key="1">
    <source>
        <dbReference type="ARBA" id="ARBA00022516"/>
    </source>
</evidence>
<dbReference type="PANTHER" id="PTHR43378">
    <property type="entry name" value="UDP-3-O-ACYLGLUCOSAMINE N-ACYLTRANSFERASE"/>
    <property type="match status" value="1"/>
</dbReference>
<dbReference type="HAMAP" id="MF_00523">
    <property type="entry name" value="LpxD"/>
    <property type="match status" value="1"/>
</dbReference>
<keyword evidence="11" id="KW-1185">Reference proteome</keyword>
<evidence type="ECO:0000259" key="9">
    <source>
        <dbReference type="Pfam" id="PF25087"/>
    </source>
</evidence>
<comment type="function">
    <text evidence="7">Catalyzes the N-acylation of UDP-3-O-acylglucosamine using 3-hydroxyacyl-ACP as the acyl donor. Is involved in the biosynthesis of lipid A, a phosphorylated glycolipid that anchors the lipopolysaccharide to the outer membrane of the cell.</text>
</comment>
<dbReference type="Gene3D" id="2.160.10.10">
    <property type="entry name" value="Hexapeptide repeat proteins"/>
    <property type="match status" value="1"/>
</dbReference>
<dbReference type="Gene3D" id="3.40.1390.10">
    <property type="entry name" value="MurE/MurF, N-terminal domain"/>
    <property type="match status" value="1"/>
</dbReference>
<keyword evidence="3 7" id="KW-0808">Transferase</keyword>
<feature type="domain" description="Mannose-1-phosphate guanyltransferase C-terminal" evidence="9">
    <location>
        <begin position="102"/>
        <end position="182"/>
    </location>
</feature>
<name>A0ABM6IGL6_9RHOB</name>
<keyword evidence="1 7" id="KW-0444">Lipid biosynthesis</keyword>
<evidence type="ECO:0000259" key="8">
    <source>
        <dbReference type="Pfam" id="PF04613"/>
    </source>
</evidence>
<keyword evidence="2 7" id="KW-0441">Lipid A biosynthesis</keyword>
<comment type="similarity">
    <text evidence="7">Belongs to the transferase hexapeptide repeat family. LpxD subfamily.</text>
</comment>
<dbReference type="EC" id="2.3.1.191" evidence="7"/>
<reference evidence="10 11" key="1">
    <citation type="submission" date="2017-01" db="EMBL/GenBank/DDBJ databases">
        <title>The complete genome sequence of a sulfur-oxidizing marine bacterium Thioclava sp. 25B10_4T.</title>
        <authorList>
            <person name="Liu Y."/>
            <person name="Lai Q."/>
            <person name="Shao Z."/>
        </authorList>
    </citation>
    <scope>NUCLEOTIDE SEQUENCE [LARGE SCALE GENOMIC DNA]</scope>
    <source>
        <strain evidence="10 11">25B10_4</strain>
    </source>
</reference>
<protein>
    <recommendedName>
        <fullName evidence="7">UDP-3-O-acylglucosamine N-acyltransferase</fullName>
        <ecNumber evidence="7">2.3.1.191</ecNumber>
    </recommendedName>
</protein>
<dbReference type="InterPro" id="IPR011004">
    <property type="entry name" value="Trimer_LpxA-like_sf"/>
</dbReference>
<comment type="catalytic activity">
    <reaction evidence="7">
        <text>a UDP-3-O-[(3R)-3-hydroxyacyl]-alpha-D-glucosamine + a (3R)-hydroxyacyl-[ACP] = a UDP-2-N,3-O-bis[(3R)-3-hydroxyacyl]-alpha-D-glucosamine + holo-[ACP] + H(+)</text>
        <dbReference type="Rhea" id="RHEA:53836"/>
        <dbReference type="Rhea" id="RHEA-COMP:9685"/>
        <dbReference type="Rhea" id="RHEA-COMP:9945"/>
        <dbReference type="ChEBI" id="CHEBI:15378"/>
        <dbReference type="ChEBI" id="CHEBI:64479"/>
        <dbReference type="ChEBI" id="CHEBI:78827"/>
        <dbReference type="ChEBI" id="CHEBI:137740"/>
        <dbReference type="ChEBI" id="CHEBI:137748"/>
        <dbReference type="EC" id="2.3.1.191"/>
    </reaction>
</comment>
<dbReference type="Pfam" id="PF25087">
    <property type="entry name" value="GMPPB_C"/>
    <property type="match status" value="1"/>
</dbReference>
<sequence length="366" mass="38113">MSQTIEQIAKALEARAEGDLTIEVTGASEPAAAGPDQIALAMSEKYAEGLQAGKARAALVWEGADWRAYGLEAAVFVTRPRLAMAGLSKAFDPGPSIASGVHPSCVIDPTAVIGADAAIGPFTIVGPDVRIGPGARIVGQVTIGEGARIGAEALIHAGVRIGAQVVIGDRFVCQPGAVIGSDGFSFVTPDPSGVEEIRQTLEQREEITEQKWTRIHSLGTVEIGDDVEIGANTCIDRGTVRATAIGSGSKLDNLVHIGHNVQVGEDCLLCGQVGVAGSTRIGHRVVLAGQCGVSDNITVGDDVIAAGGTNIYTNVPKGRTIWGSPAVKMETQLEINKSLRRLPRLFAQMAELRETVTKLTQKGGTE</sequence>
<accession>A0ABM6IGL6</accession>
<feature type="domain" description="UDP-3-O-[3-hydroxymyristoyl] glucosamine N-acyltransferase non-repeat region" evidence="8">
    <location>
        <begin position="22"/>
        <end position="89"/>
    </location>
</feature>
<dbReference type="SUPFAM" id="SSF51161">
    <property type="entry name" value="Trimeric LpxA-like enzymes"/>
    <property type="match status" value="1"/>
</dbReference>
<keyword evidence="6 7" id="KW-0012">Acyltransferase</keyword>
<keyword evidence="4 7" id="KW-0677">Repeat</keyword>
<evidence type="ECO:0000313" key="10">
    <source>
        <dbReference type="EMBL" id="AQS47946.1"/>
    </source>
</evidence>
<evidence type="ECO:0000256" key="6">
    <source>
        <dbReference type="ARBA" id="ARBA00023315"/>
    </source>
</evidence>
<gene>
    <name evidence="7" type="primary">lpxD</name>
    <name evidence="10" type="ORF">BMG03_09090</name>
</gene>
<feature type="active site" description="Proton acceptor" evidence="7">
    <location>
        <position position="259"/>
    </location>
</feature>
<dbReference type="PROSITE" id="PS00101">
    <property type="entry name" value="HEXAPEP_TRANSFERASES"/>
    <property type="match status" value="1"/>
</dbReference>
<evidence type="ECO:0000256" key="2">
    <source>
        <dbReference type="ARBA" id="ARBA00022556"/>
    </source>
</evidence>
<evidence type="ECO:0000256" key="7">
    <source>
        <dbReference type="HAMAP-Rule" id="MF_00523"/>
    </source>
</evidence>